<dbReference type="RefSeq" id="XP_018164603.1">
    <property type="nucleotide sequence ID" value="XM_018296241.1"/>
</dbReference>
<organism evidence="3 4">
    <name type="scientific">Colletotrichum higginsianum (strain IMI 349063)</name>
    <name type="common">Crucifer anthracnose fungus</name>
    <dbReference type="NCBI Taxonomy" id="759273"/>
    <lineage>
        <taxon>Eukaryota</taxon>
        <taxon>Fungi</taxon>
        <taxon>Dikarya</taxon>
        <taxon>Ascomycota</taxon>
        <taxon>Pezizomycotina</taxon>
        <taxon>Sordariomycetes</taxon>
        <taxon>Hypocreomycetidae</taxon>
        <taxon>Glomerellales</taxon>
        <taxon>Glomerellaceae</taxon>
        <taxon>Colletotrichum</taxon>
        <taxon>Colletotrichum destructivum species complex</taxon>
    </lineage>
</organism>
<keyword evidence="4" id="KW-1185">Reference proteome</keyword>
<evidence type="ECO:0000256" key="1">
    <source>
        <dbReference type="ARBA" id="ARBA00004685"/>
    </source>
</evidence>
<sequence length="459" mass="51310">MGGTRNSLNFNEQPPNVMMHHFFSSPFYNFELTRILGTTAAGGCDVAEFLEAVGEIKKHDPESWYRAWWRQASRASQAAADAGLRGLAPLARAAYLRAANYYRAAPYMLPTTDRRVVKCAELSAEHFEKATQFMEGRVLNMTFHLGNIAIPGRLFLPPESKRLRGNQKTPLLINCGGADSTMEELYFVFGTLGPELGYGVLTFDGPGQGLTLKRDAEFMRPDYEKVLSCVLDGVWALAKKRPDANLDLDRVCVAGISMGGYISLRTAAAEPARVAACVSADPVYDMWELAMTRLPAWYVRMWLSGWVSDGFFDWSCNAHMRLDFPTRWEFGTTMHVMGQRRPADVVREFRRYSLRWRPEDDMSKGKDGDEERGGATILSQVRCPVLVTGASQAIYQLPDASTQRIMQELVNVPDEKKEVWIPQTVGAGALTGKVGAWNSLATETFSFLDRQLGICRPSR</sequence>
<comment type="caution">
    <text evidence="3">The sequence shown here is derived from an EMBL/GenBank/DDBJ whole genome shotgun (WGS) entry which is preliminary data.</text>
</comment>
<dbReference type="Pfam" id="PF06500">
    <property type="entry name" value="FrsA-like"/>
    <property type="match status" value="1"/>
</dbReference>
<gene>
    <name evidence="3" type="ORF">CH63R_01266</name>
</gene>
<dbReference type="VEuPathDB" id="FungiDB:CH63R_01266"/>
<dbReference type="InterPro" id="IPR010520">
    <property type="entry name" value="FrsA-like"/>
</dbReference>
<dbReference type="EMBL" id="LTAN01000001">
    <property type="protein sequence ID" value="OBR16086.1"/>
    <property type="molecule type" value="Genomic_DNA"/>
</dbReference>
<keyword evidence="2 3" id="KW-0378">Hydrolase</keyword>
<dbReference type="AlphaFoldDB" id="A0A1B7YVL5"/>
<dbReference type="InterPro" id="IPR050261">
    <property type="entry name" value="FrsA_esterase"/>
</dbReference>
<evidence type="ECO:0000256" key="2">
    <source>
        <dbReference type="ARBA" id="ARBA00022801"/>
    </source>
</evidence>
<evidence type="ECO:0000313" key="3">
    <source>
        <dbReference type="EMBL" id="OBR16086.1"/>
    </source>
</evidence>
<dbReference type="PANTHER" id="PTHR22946">
    <property type="entry name" value="DIENELACTONE HYDROLASE DOMAIN-CONTAINING PROTEIN-RELATED"/>
    <property type="match status" value="1"/>
</dbReference>
<dbReference type="GO" id="GO:0016787">
    <property type="term" value="F:hydrolase activity"/>
    <property type="evidence" value="ECO:0007669"/>
    <property type="project" value="UniProtKB-KW"/>
</dbReference>
<name>A0A1B7YVL5_COLHI</name>
<proteinExistence type="predicted"/>
<reference evidence="4" key="1">
    <citation type="journal article" date="2017" name="BMC Genomics">
        <title>Gapless genome assembly of Colletotrichum higginsianum reveals chromosome structure and association of transposable elements with secondary metabolite gene clusters.</title>
        <authorList>
            <person name="Dallery J.-F."/>
            <person name="Lapalu N."/>
            <person name="Zampounis A."/>
            <person name="Pigne S."/>
            <person name="Luyten I."/>
            <person name="Amselem J."/>
            <person name="Wittenberg A.H.J."/>
            <person name="Zhou S."/>
            <person name="de Queiroz M.V."/>
            <person name="Robin G.P."/>
            <person name="Auger A."/>
            <person name="Hainaut M."/>
            <person name="Henrissat B."/>
            <person name="Kim K.-T."/>
            <person name="Lee Y.-H."/>
            <person name="Lespinet O."/>
            <person name="Schwartz D.C."/>
            <person name="Thon M.R."/>
            <person name="O'Connell R.J."/>
        </authorList>
    </citation>
    <scope>NUCLEOTIDE SEQUENCE [LARGE SCALE GENOMIC DNA]</scope>
    <source>
        <strain evidence="4">IMI 349063</strain>
    </source>
</reference>
<dbReference type="KEGG" id="chig:CH63R_01266"/>
<dbReference type="SUPFAM" id="SSF53474">
    <property type="entry name" value="alpha/beta-Hydrolases"/>
    <property type="match status" value="1"/>
</dbReference>
<dbReference type="Gene3D" id="1.20.1440.110">
    <property type="entry name" value="acylaminoacyl peptidase"/>
    <property type="match status" value="1"/>
</dbReference>
<dbReference type="GeneID" id="28860348"/>
<dbReference type="Gene3D" id="3.40.50.1820">
    <property type="entry name" value="alpha/beta hydrolase"/>
    <property type="match status" value="1"/>
</dbReference>
<dbReference type="OrthoDB" id="249703at2759"/>
<evidence type="ECO:0000313" key="4">
    <source>
        <dbReference type="Proteomes" id="UP000092177"/>
    </source>
</evidence>
<dbReference type="InterPro" id="IPR029058">
    <property type="entry name" value="AB_hydrolase_fold"/>
</dbReference>
<dbReference type="Proteomes" id="UP000092177">
    <property type="component" value="Chromosome 1"/>
</dbReference>
<dbReference type="PANTHER" id="PTHR22946:SF13">
    <property type="entry name" value="ALPHA_BETA HYDROLASE PSOB"/>
    <property type="match status" value="1"/>
</dbReference>
<protein>
    <submittedName>
        <fullName evidence="3">Alpha beta hydrolase</fullName>
    </submittedName>
</protein>
<accession>A0A1B7YVL5</accession>
<comment type="pathway">
    <text evidence="1">Mycotoxin biosynthesis.</text>
</comment>